<feature type="transmembrane region" description="Helical" evidence="7">
    <location>
        <begin position="284"/>
        <end position="305"/>
    </location>
</feature>
<dbReference type="RefSeq" id="WP_268164588.1">
    <property type="nucleotide sequence ID" value="NZ_JAPFAP010000067.1"/>
</dbReference>
<keyword evidence="2" id="KW-0813">Transport</keyword>
<dbReference type="SUPFAM" id="SSF161098">
    <property type="entry name" value="MetI-like"/>
    <property type="match status" value="1"/>
</dbReference>
<evidence type="ECO:0000256" key="3">
    <source>
        <dbReference type="ARBA" id="ARBA00022475"/>
    </source>
</evidence>
<comment type="subcellular location">
    <subcellularLocation>
        <location evidence="1">Cell membrane</location>
        <topology evidence="1">Multi-pass membrane protein</topology>
    </subcellularLocation>
</comment>
<evidence type="ECO:0000256" key="6">
    <source>
        <dbReference type="ARBA" id="ARBA00023136"/>
    </source>
</evidence>
<evidence type="ECO:0000313" key="9">
    <source>
        <dbReference type="EMBL" id="MDI3349736.1"/>
    </source>
</evidence>
<evidence type="ECO:0000256" key="1">
    <source>
        <dbReference type="ARBA" id="ARBA00004651"/>
    </source>
</evidence>
<dbReference type="GO" id="GO:0055085">
    <property type="term" value="P:transmembrane transport"/>
    <property type="evidence" value="ECO:0007669"/>
    <property type="project" value="InterPro"/>
</dbReference>
<evidence type="ECO:0000259" key="8">
    <source>
        <dbReference type="PROSITE" id="PS50928"/>
    </source>
</evidence>
<reference evidence="9" key="1">
    <citation type="submission" date="2022-11" db="EMBL/GenBank/DDBJ databases">
        <title>Draft genome of Mycoplasma arginini isolated from fly.</title>
        <authorList>
            <person name="Severgnini M."/>
            <person name="Gioia G."/>
            <person name="Cremonesi P."/>
            <person name="Moroni P."/>
            <person name="Addis M.F."/>
            <person name="Castiglioni B."/>
        </authorList>
    </citation>
    <scope>NUCLEOTIDE SEQUENCE</scope>
    <source>
        <strain evidence="9">QMP CG1-1632</strain>
    </source>
</reference>
<comment type="caution">
    <text evidence="9">The sequence shown here is derived from an EMBL/GenBank/DDBJ whole genome shotgun (WGS) entry which is preliminary data.</text>
</comment>
<dbReference type="Proteomes" id="UP001162175">
    <property type="component" value="Unassembled WGS sequence"/>
</dbReference>
<keyword evidence="4 7" id="KW-0812">Transmembrane</keyword>
<organism evidence="9 10">
    <name type="scientific">Mycoplasmopsis arginini</name>
    <name type="common">Mycoplasma arginini</name>
    <dbReference type="NCBI Taxonomy" id="2094"/>
    <lineage>
        <taxon>Bacteria</taxon>
        <taxon>Bacillati</taxon>
        <taxon>Mycoplasmatota</taxon>
        <taxon>Mycoplasmoidales</taxon>
        <taxon>Metamycoplasmataceae</taxon>
        <taxon>Mycoplasmopsis</taxon>
    </lineage>
</organism>
<dbReference type="PANTHER" id="PTHR30193">
    <property type="entry name" value="ABC TRANSPORTER PERMEASE PROTEIN"/>
    <property type="match status" value="1"/>
</dbReference>
<dbReference type="PANTHER" id="PTHR30193:SF37">
    <property type="entry name" value="INNER MEMBRANE ABC TRANSPORTER PERMEASE PROTEIN YCJO"/>
    <property type="match status" value="1"/>
</dbReference>
<keyword evidence="5 7" id="KW-1133">Transmembrane helix</keyword>
<dbReference type="GO" id="GO:0005886">
    <property type="term" value="C:plasma membrane"/>
    <property type="evidence" value="ECO:0007669"/>
    <property type="project" value="UniProtKB-SubCell"/>
</dbReference>
<feature type="transmembrane region" description="Helical" evidence="7">
    <location>
        <begin position="136"/>
        <end position="156"/>
    </location>
</feature>
<feature type="transmembrane region" description="Helical" evidence="7">
    <location>
        <begin position="176"/>
        <end position="201"/>
    </location>
</feature>
<dbReference type="InterPro" id="IPR035906">
    <property type="entry name" value="MetI-like_sf"/>
</dbReference>
<feature type="transmembrane region" description="Helical" evidence="7">
    <location>
        <begin position="99"/>
        <end position="124"/>
    </location>
</feature>
<evidence type="ECO:0000256" key="7">
    <source>
        <dbReference type="SAM" id="Phobius"/>
    </source>
</evidence>
<evidence type="ECO:0000313" key="10">
    <source>
        <dbReference type="Proteomes" id="UP001162175"/>
    </source>
</evidence>
<dbReference type="EMBL" id="JAPFAR010000109">
    <property type="protein sequence ID" value="MDI3349736.1"/>
    <property type="molecule type" value="Genomic_DNA"/>
</dbReference>
<dbReference type="CDD" id="cd06261">
    <property type="entry name" value="TM_PBP2"/>
    <property type="match status" value="1"/>
</dbReference>
<evidence type="ECO:0000256" key="4">
    <source>
        <dbReference type="ARBA" id="ARBA00022692"/>
    </source>
</evidence>
<accession>A0AA43QYV2</accession>
<evidence type="ECO:0000256" key="2">
    <source>
        <dbReference type="ARBA" id="ARBA00022448"/>
    </source>
</evidence>
<dbReference type="InterPro" id="IPR051393">
    <property type="entry name" value="ABC_transporter_permease"/>
</dbReference>
<protein>
    <submittedName>
        <fullName evidence="9">Sugar ABC transporter permease</fullName>
    </submittedName>
</protein>
<keyword evidence="3" id="KW-1003">Cell membrane</keyword>
<feature type="domain" description="ABC transmembrane type-1" evidence="8">
    <location>
        <begin position="95"/>
        <end position="305"/>
    </location>
</feature>
<gene>
    <name evidence="9" type="ORF">DCBHLPFO_00295</name>
</gene>
<dbReference type="AlphaFoldDB" id="A0AA43QYV2"/>
<dbReference type="PROSITE" id="PS50928">
    <property type="entry name" value="ABC_TM1"/>
    <property type="match status" value="1"/>
</dbReference>
<dbReference type="Gene3D" id="1.10.3720.10">
    <property type="entry name" value="MetI-like"/>
    <property type="match status" value="1"/>
</dbReference>
<feature type="transmembrane region" description="Helical" evidence="7">
    <location>
        <begin position="31"/>
        <end position="54"/>
    </location>
</feature>
<dbReference type="InterPro" id="IPR000515">
    <property type="entry name" value="MetI-like"/>
</dbReference>
<evidence type="ECO:0000256" key="5">
    <source>
        <dbReference type="ARBA" id="ARBA00022989"/>
    </source>
</evidence>
<name>A0AA43QYV2_MYCAR</name>
<keyword evidence="6 7" id="KW-0472">Membrane</keyword>
<feature type="transmembrane region" description="Helical" evidence="7">
    <location>
        <begin position="234"/>
        <end position="254"/>
    </location>
</feature>
<sequence>MNTYFWKKYRIKKTGEALSILNTRTPFWKPFVLMLPSIFVLLFMVIIPFIFVIIGSFRSQTTFTSYGWSIGNYYELSSKSGRVGILNDPKFQVAIVNSLLYAVIALPIGLSISILISSAISMIVRKYARSFWQTVFFLPYMTGAVAISLTFTALFGKSTEGAIFPLLYGSGNRWNPFIVILIRGIWGGLAFQVLILTTAMLSVNPDLYKSSAIDGASSSKQFFKITLPSIQKTISFLFTIGIINGIKVFPLALYNNDASQAIAENGTTLLIYIFQSVRFAATGFGRAMAASVFLFILGIFVSYTLKKSVSSIYKLKNKLGEKNVINKLKAEIQKRKISFKI</sequence>
<proteinExistence type="predicted"/>